<dbReference type="PIRSF" id="PIRSF036289">
    <property type="entry name" value="Glycosyl_hydrolase_malt_phosph"/>
    <property type="match status" value="1"/>
</dbReference>
<evidence type="ECO:0000259" key="7">
    <source>
        <dbReference type="Pfam" id="PF03633"/>
    </source>
</evidence>
<dbReference type="GO" id="GO:0030246">
    <property type="term" value="F:carbohydrate binding"/>
    <property type="evidence" value="ECO:0007669"/>
    <property type="project" value="InterPro"/>
</dbReference>
<dbReference type="GO" id="GO:0005975">
    <property type="term" value="P:carbohydrate metabolic process"/>
    <property type="evidence" value="ECO:0007669"/>
    <property type="project" value="InterPro"/>
</dbReference>
<evidence type="ECO:0000259" key="8">
    <source>
        <dbReference type="Pfam" id="PF03636"/>
    </source>
</evidence>
<keyword evidence="2" id="KW-0328">Glycosyltransferase</keyword>
<dbReference type="AlphaFoldDB" id="A0A9J6Z9M8"/>
<organism evidence="9 10">
    <name type="scientific">Candidatus Pristimantibacillus lignocellulolyticus</name>
    <dbReference type="NCBI Taxonomy" id="2994561"/>
    <lineage>
        <taxon>Bacteria</taxon>
        <taxon>Bacillati</taxon>
        <taxon>Bacillota</taxon>
        <taxon>Bacilli</taxon>
        <taxon>Bacillales</taxon>
        <taxon>Paenibacillaceae</taxon>
        <taxon>Candidatus Pristimantibacillus</taxon>
    </lineage>
</organism>
<dbReference type="InterPro" id="IPR005196">
    <property type="entry name" value="Glyco_hydro_65_N"/>
</dbReference>
<dbReference type="PANTHER" id="PTHR11051">
    <property type="entry name" value="GLYCOSYL HYDROLASE-RELATED"/>
    <property type="match status" value="1"/>
</dbReference>
<evidence type="ECO:0000256" key="2">
    <source>
        <dbReference type="ARBA" id="ARBA00022676"/>
    </source>
</evidence>
<proteinExistence type="inferred from homology"/>
<evidence type="ECO:0000256" key="4">
    <source>
        <dbReference type="PIRSR" id="PIRSR036289-50"/>
    </source>
</evidence>
<dbReference type="GO" id="GO:0016757">
    <property type="term" value="F:glycosyltransferase activity"/>
    <property type="evidence" value="ECO:0007669"/>
    <property type="project" value="UniProtKB-KW"/>
</dbReference>
<feature type="domain" description="Glycoside hydrolase family 65 central catalytic" evidence="6">
    <location>
        <begin position="318"/>
        <end position="679"/>
    </location>
</feature>
<dbReference type="Pfam" id="PF03633">
    <property type="entry name" value="Glyco_hydro_65C"/>
    <property type="match status" value="1"/>
</dbReference>
<evidence type="ECO:0000256" key="3">
    <source>
        <dbReference type="ARBA" id="ARBA00022679"/>
    </source>
</evidence>
<dbReference type="InterPro" id="IPR011013">
    <property type="entry name" value="Gal_mutarotase_sf_dom"/>
</dbReference>
<dbReference type="Gene3D" id="2.70.98.40">
    <property type="entry name" value="Glycoside hydrolase, family 65, N-terminal domain"/>
    <property type="match status" value="1"/>
</dbReference>
<dbReference type="InterPro" id="IPR005195">
    <property type="entry name" value="Glyco_hydro_65_M"/>
</dbReference>
<evidence type="ECO:0000313" key="9">
    <source>
        <dbReference type="EMBL" id="URN92553.1"/>
    </source>
</evidence>
<dbReference type="InterPro" id="IPR005194">
    <property type="entry name" value="Glyco_hydro_65_C"/>
</dbReference>
<dbReference type="InterPro" id="IPR037018">
    <property type="entry name" value="GH65_N"/>
</dbReference>
<keyword evidence="3" id="KW-0808">Transferase</keyword>
<feature type="binding site" evidence="5">
    <location>
        <begin position="352"/>
        <end position="353"/>
    </location>
    <ligand>
        <name>substrate</name>
    </ligand>
</feature>
<comment type="similarity">
    <text evidence="1">Belongs to the glycosyl hydrolase 65 family.</text>
</comment>
<evidence type="ECO:0000259" key="6">
    <source>
        <dbReference type="Pfam" id="PF03632"/>
    </source>
</evidence>
<reference evidence="9" key="1">
    <citation type="submission" date="2022-05" db="EMBL/GenBank/DDBJ databases">
        <title>Novel bacterial taxa in a minimal lignocellulolytic consortium and its capacity to transform plastics disclosed by genome-resolved metagenomics.</title>
        <authorList>
            <person name="Rodriguez C.A.D."/>
            <person name="Diaz-Garcia L."/>
            <person name="Herrera K."/>
            <person name="Tarazona N.A."/>
            <person name="Sproer C."/>
            <person name="Overmann J."/>
            <person name="Jimenez D.J."/>
        </authorList>
    </citation>
    <scope>NUCLEOTIDE SEQUENCE</scope>
    <source>
        <strain evidence="9">MAG5</strain>
    </source>
</reference>
<gene>
    <name evidence="9" type="ORF">NAG76_11640</name>
</gene>
<feature type="domain" description="Glycoside hydrolase family 65 N-terminal" evidence="8">
    <location>
        <begin position="8"/>
        <end position="258"/>
    </location>
</feature>
<dbReference type="InterPro" id="IPR012341">
    <property type="entry name" value="6hp_glycosidase-like_sf"/>
</dbReference>
<dbReference type="Gene3D" id="2.60.420.10">
    <property type="entry name" value="Maltose phosphorylase, domain 3"/>
    <property type="match status" value="1"/>
</dbReference>
<sequence>MTWNIQNTSLEQDELLINESIFALGNGYLGVRGNFEEGYASEMNSIRGTYINAFHDVITIPYGEKLHAFPSTQQKLVNGIDGQSVNILIGDQQETFSLFSGKVLDFDRQLKFDDGYAIRSIHWVSPLGQELKITFKRLVSFYVRELFAIDIQITPISVKGKITITSSINGNVENYTAVNDPRVASGHAKLLHTVATGSDQQLDYIVNETSASQLKMSCSTAYTHSTALTSEHTAYEQSVTYKADFDSSNDISFTKWNVYTDTLRHGAEPHAVGKNIMSEVMSTTFEQQLQHQRDYMDDFWKRSDIVISNDDRLQEGIRFNVYQLLQSAGQDEYSNIAAKGLTGEGYEGHYFWDTEIYMFPVFLMTQPQIAKRLLIYRHHILDFARERAKEMGHRKGALYPWRTISGSECSSFFPSGTAQYHISADVAYSYSQYYMATEDNDFLWKYGAEVLIETARLWIEVGHYYNGKFHIDEVTGPDEYTCCVDNNYYTNAMAKSNLYWAAKSCKILSTLDSEQFATLAQQLDVSEQEIAAWDAAAEAMLLLHDEQLNINPQDDTFLRKQVWNFEETPEDKYPLLLHYHPLTIYRYQVCKQADTVLAHFLLEDDQSMETIRSSYDYYEKITTHDSSLSSCIFSIMASKVGYANKAYDYFSETARLDLDNTHGNTKDGLHLANMGGTWMAIVFGFAGVRIKETHLALAPMIPAGWEQYQFKIQYKGRTIDVHITSSHVQLNVIDGQALQLRLYDQDISLEPNVSYRGSLKSGL</sequence>
<dbReference type="InterPro" id="IPR008928">
    <property type="entry name" value="6-hairpin_glycosidase_sf"/>
</dbReference>
<feature type="active site" description="Proton donor" evidence="4">
    <location>
        <position position="479"/>
    </location>
</feature>
<dbReference type="KEGG" id="plig:NAG76_11640"/>
<dbReference type="Gene3D" id="1.50.10.10">
    <property type="match status" value="1"/>
</dbReference>
<dbReference type="PANTHER" id="PTHR11051:SF8">
    <property type="entry name" value="PROTEIN-GLUCOSYLGALACTOSYLHYDROXYLYSINE GLUCOSIDASE"/>
    <property type="match status" value="1"/>
</dbReference>
<accession>A0A9J6Z9M8</accession>
<evidence type="ECO:0000256" key="5">
    <source>
        <dbReference type="PIRSR" id="PIRSR036289-51"/>
    </source>
</evidence>
<evidence type="ECO:0000256" key="1">
    <source>
        <dbReference type="ARBA" id="ARBA00006768"/>
    </source>
</evidence>
<dbReference type="EMBL" id="CP097899">
    <property type="protein sequence ID" value="URN92553.1"/>
    <property type="molecule type" value="Genomic_DNA"/>
</dbReference>
<dbReference type="SUPFAM" id="SSF74650">
    <property type="entry name" value="Galactose mutarotase-like"/>
    <property type="match status" value="1"/>
</dbReference>
<dbReference type="Pfam" id="PF03632">
    <property type="entry name" value="Glyco_hydro_65m"/>
    <property type="match status" value="1"/>
</dbReference>
<dbReference type="Pfam" id="PF03636">
    <property type="entry name" value="Glyco_hydro_65N"/>
    <property type="match status" value="1"/>
</dbReference>
<name>A0A9J6Z9M8_9BACL</name>
<feature type="domain" description="Glycoside hydrolase family 65 C-terminal" evidence="7">
    <location>
        <begin position="689"/>
        <end position="749"/>
    </location>
</feature>
<dbReference type="Proteomes" id="UP001056756">
    <property type="component" value="Chromosome"/>
</dbReference>
<keyword evidence="9" id="KW-0378">Hydrolase</keyword>
<dbReference type="SUPFAM" id="SSF48208">
    <property type="entry name" value="Six-hairpin glycosidases"/>
    <property type="match status" value="1"/>
</dbReference>
<evidence type="ECO:0000313" key="10">
    <source>
        <dbReference type="Proteomes" id="UP001056756"/>
    </source>
</evidence>
<feature type="binding site" evidence="5">
    <location>
        <begin position="591"/>
        <end position="592"/>
    </location>
    <ligand>
        <name>substrate</name>
    </ligand>
</feature>
<dbReference type="GO" id="GO:0004553">
    <property type="term" value="F:hydrolase activity, hydrolyzing O-glycosyl compounds"/>
    <property type="evidence" value="ECO:0007669"/>
    <property type="project" value="TreeGrafter"/>
</dbReference>
<dbReference type="InterPro" id="IPR017045">
    <property type="entry name" value="Malt_Pase/Glycosyl_Hdrlase"/>
</dbReference>
<protein>
    <submittedName>
        <fullName evidence="9">Family 65 glycosyl hydrolase</fullName>
    </submittedName>
</protein>